<organism evidence="4 5">
    <name type="scientific">Batillaria attramentaria</name>
    <dbReference type="NCBI Taxonomy" id="370345"/>
    <lineage>
        <taxon>Eukaryota</taxon>
        <taxon>Metazoa</taxon>
        <taxon>Spiralia</taxon>
        <taxon>Lophotrochozoa</taxon>
        <taxon>Mollusca</taxon>
        <taxon>Gastropoda</taxon>
        <taxon>Caenogastropoda</taxon>
        <taxon>Sorbeoconcha</taxon>
        <taxon>Cerithioidea</taxon>
        <taxon>Batillariidae</taxon>
        <taxon>Batillaria</taxon>
    </lineage>
</organism>
<sequence>MVLGDSHLEVGSVSPAGVVRSAPQTPRNTGKRRHGDQVRGQRTRGLSASRCPHQQIGSSFQNFQNPRAFSLPSCASETTRSLSANPSPRHHSASDSEALTREFFREWTLVSSRSAEGAELVPQDDDNAPNSPCPQTPGCRRGAGPPPPSPPQDLKDRKVSLCVVQRAGQLNQHARHSPSPVRKPSHGLHVQFPASPVNIASAASSSALTDYGSQILVDRVRTPSLDSSSSAGLPSPSSYFRVVVLGATGVGKSSLIGEMAGDTQSDTNDVTDDNDNVLVSVHLDDEESTVELIDCPVDTSMDALRPDAFLVVYSVSDRKSYLTAAEVTRHLRYDLGTDRTVYLVANKTDLRRQQRVTTKEGEQLAAKFDCRFLETSAVLRMNVDTLLVRVLENIRGQLSPPGELTVADAKRCSKNRAPSPRRAIQFLSKLIRPSRGKQNMNNDDMSLKR</sequence>
<evidence type="ECO:0008006" key="6">
    <source>
        <dbReference type="Google" id="ProtNLM"/>
    </source>
</evidence>
<dbReference type="SMART" id="SM00175">
    <property type="entry name" value="RAB"/>
    <property type="match status" value="1"/>
</dbReference>
<evidence type="ECO:0000313" key="4">
    <source>
        <dbReference type="EMBL" id="KAK7497624.1"/>
    </source>
</evidence>
<keyword evidence="2" id="KW-0597">Phosphoprotein</keyword>
<evidence type="ECO:0000256" key="1">
    <source>
        <dbReference type="ARBA" id="ARBA00008846"/>
    </source>
</evidence>
<dbReference type="Gene3D" id="3.40.50.300">
    <property type="entry name" value="P-loop containing nucleotide triphosphate hydrolases"/>
    <property type="match status" value="1"/>
</dbReference>
<proteinExistence type="inferred from homology"/>
<dbReference type="PROSITE" id="PS51419">
    <property type="entry name" value="RAB"/>
    <property type="match status" value="1"/>
</dbReference>
<reference evidence="4 5" key="1">
    <citation type="journal article" date="2023" name="Sci. Data">
        <title>Genome assembly of the Korean intertidal mud-creeper Batillaria attramentaria.</title>
        <authorList>
            <person name="Patra A.K."/>
            <person name="Ho P.T."/>
            <person name="Jun S."/>
            <person name="Lee S.J."/>
            <person name="Kim Y."/>
            <person name="Won Y.J."/>
        </authorList>
    </citation>
    <scope>NUCLEOTIDE SEQUENCE [LARGE SCALE GENOMIC DNA]</scope>
    <source>
        <strain evidence="4">Wonlab-2016</strain>
    </source>
</reference>
<feature type="region of interest" description="Disordered" evidence="3">
    <location>
        <begin position="1"/>
        <end position="65"/>
    </location>
</feature>
<feature type="region of interest" description="Disordered" evidence="3">
    <location>
        <begin position="78"/>
        <end position="97"/>
    </location>
</feature>
<evidence type="ECO:0000256" key="3">
    <source>
        <dbReference type="SAM" id="MobiDB-lite"/>
    </source>
</evidence>
<evidence type="ECO:0000313" key="5">
    <source>
        <dbReference type="Proteomes" id="UP001519460"/>
    </source>
</evidence>
<dbReference type="PRINTS" id="PR00449">
    <property type="entry name" value="RASTRNSFRMNG"/>
</dbReference>
<dbReference type="PROSITE" id="PS51421">
    <property type="entry name" value="RAS"/>
    <property type="match status" value="1"/>
</dbReference>
<dbReference type="InterPro" id="IPR027417">
    <property type="entry name" value="P-loop_NTPase"/>
</dbReference>
<keyword evidence="5" id="KW-1185">Reference proteome</keyword>
<evidence type="ECO:0000256" key="2">
    <source>
        <dbReference type="ARBA" id="ARBA00022553"/>
    </source>
</evidence>
<dbReference type="PANTHER" id="PTHR45775:SF6">
    <property type="entry name" value="RAD, GEM_KIR FAMILY MEMBER 2, ISOFORM C"/>
    <property type="match status" value="1"/>
</dbReference>
<dbReference type="Proteomes" id="UP001519460">
    <property type="component" value="Unassembled WGS sequence"/>
</dbReference>
<dbReference type="Pfam" id="PF00071">
    <property type="entry name" value="Ras"/>
    <property type="match status" value="1"/>
</dbReference>
<dbReference type="SUPFAM" id="SSF52540">
    <property type="entry name" value="P-loop containing nucleoside triphosphate hydrolases"/>
    <property type="match status" value="1"/>
</dbReference>
<feature type="region of interest" description="Disordered" evidence="3">
    <location>
        <begin position="115"/>
        <end position="156"/>
    </location>
</feature>
<dbReference type="InterPro" id="IPR001806">
    <property type="entry name" value="Small_GTPase"/>
</dbReference>
<comment type="similarity">
    <text evidence="1">Belongs to the small GTPase superfamily. RGK family.</text>
</comment>
<comment type="caution">
    <text evidence="4">The sequence shown here is derived from an EMBL/GenBank/DDBJ whole genome shotgun (WGS) entry which is preliminary data.</text>
</comment>
<name>A0ABD0LDI0_9CAEN</name>
<dbReference type="AlphaFoldDB" id="A0ABD0LDI0"/>
<feature type="compositionally biased region" description="Polar residues" evidence="3">
    <location>
        <begin position="55"/>
        <end position="65"/>
    </location>
</feature>
<protein>
    <recommendedName>
        <fullName evidence="6">GTP-binding protein REM 1</fullName>
    </recommendedName>
</protein>
<dbReference type="SMART" id="SM00173">
    <property type="entry name" value="RAS"/>
    <property type="match status" value="1"/>
</dbReference>
<dbReference type="SMART" id="SM00174">
    <property type="entry name" value="RHO"/>
    <property type="match status" value="1"/>
</dbReference>
<dbReference type="PANTHER" id="PTHR45775">
    <property type="entry name" value="RAD, GEM/KIR FAMILY MEMBER 2, ISOFORM C"/>
    <property type="match status" value="1"/>
</dbReference>
<accession>A0ABD0LDI0</accession>
<dbReference type="EMBL" id="JACVVK020000056">
    <property type="protein sequence ID" value="KAK7497624.1"/>
    <property type="molecule type" value="Genomic_DNA"/>
</dbReference>
<gene>
    <name evidence="4" type="ORF">BaRGS_00011019</name>
</gene>
<dbReference type="InterPro" id="IPR051641">
    <property type="entry name" value="RGK_GTP-binding_reg"/>
</dbReference>
<feature type="region of interest" description="Disordered" evidence="3">
    <location>
        <begin position="169"/>
        <end position="190"/>
    </location>
</feature>